<feature type="non-terminal residue" evidence="1">
    <location>
        <position position="1"/>
    </location>
</feature>
<evidence type="ECO:0000313" key="2">
    <source>
        <dbReference type="Proteomes" id="UP000567293"/>
    </source>
</evidence>
<sequence length="104" mass="11500">AEEFTLHFSEEVALDLLTTREPGGDGAIARYLSKFGEGVQQVEFRCTNVDRATEILKEKFKINSVYPATRPGADKTRVNFFLVTSPDGGKVLIELYDVASKAQS</sequence>
<dbReference type="EMBL" id="JACDQQ010000136">
    <property type="protein sequence ID" value="MBA0083618.1"/>
    <property type="molecule type" value="Genomic_DNA"/>
</dbReference>
<dbReference type="AlphaFoldDB" id="A0A7V8NLN0"/>
<name>A0A7V8NLN0_9BACT</name>
<dbReference type="Gene3D" id="3.10.180.10">
    <property type="entry name" value="2,3-Dihydroxybiphenyl 1,2-Dioxygenase, domain 1"/>
    <property type="match status" value="1"/>
</dbReference>
<evidence type="ECO:0000313" key="1">
    <source>
        <dbReference type="EMBL" id="MBA0083618.1"/>
    </source>
</evidence>
<dbReference type="Proteomes" id="UP000567293">
    <property type="component" value="Unassembled WGS sequence"/>
</dbReference>
<dbReference type="InterPro" id="IPR029068">
    <property type="entry name" value="Glyas_Bleomycin-R_OHBP_Dase"/>
</dbReference>
<accession>A0A7V8NLN0</accession>
<comment type="caution">
    <text evidence="1">The sequence shown here is derived from an EMBL/GenBank/DDBJ whole genome shotgun (WGS) entry which is preliminary data.</text>
</comment>
<keyword evidence="2" id="KW-1185">Reference proteome</keyword>
<gene>
    <name evidence="1" type="ORF">HRJ53_01340</name>
</gene>
<evidence type="ECO:0008006" key="3">
    <source>
        <dbReference type="Google" id="ProtNLM"/>
    </source>
</evidence>
<dbReference type="SUPFAM" id="SSF54593">
    <property type="entry name" value="Glyoxalase/Bleomycin resistance protein/Dihydroxybiphenyl dioxygenase"/>
    <property type="match status" value="1"/>
</dbReference>
<protein>
    <recommendedName>
        <fullName evidence="3">VOC domain-containing protein</fullName>
    </recommendedName>
</protein>
<proteinExistence type="predicted"/>
<reference evidence="1" key="1">
    <citation type="submission" date="2020-06" db="EMBL/GenBank/DDBJ databases">
        <title>Legume-microbial interactions unlock mineral nutrients during tropical forest succession.</title>
        <authorList>
            <person name="Epihov D.Z."/>
        </authorList>
    </citation>
    <scope>NUCLEOTIDE SEQUENCE [LARGE SCALE GENOMIC DNA]</scope>
    <source>
        <strain evidence="1">Pan2503</strain>
    </source>
</reference>
<organism evidence="1 2">
    <name type="scientific">Candidatus Acidiferrum panamense</name>
    <dbReference type="NCBI Taxonomy" id="2741543"/>
    <lineage>
        <taxon>Bacteria</taxon>
        <taxon>Pseudomonadati</taxon>
        <taxon>Acidobacteriota</taxon>
        <taxon>Terriglobia</taxon>
        <taxon>Candidatus Acidiferrales</taxon>
        <taxon>Candidatus Acidiferrum</taxon>
    </lineage>
</organism>